<dbReference type="RefSeq" id="WP_015636536.1">
    <property type="nucleotide sequence ID" value="NC_021237.1"/>
</dbReference>
<sequence>MNQPYFQNLEPLAQLQELLFERDDFEALARRLPEPRMALEKWRDVLHGELLSLFRWGLIRARESLDDQGAGQGYGQEVLCLLPYYGFCLHAIRRAAPFALMGIPTTVSVRHDRYQEASAVIGELAAVLGVKDWLRVSEESSAELVRQFHGRDGLIVLTGKQSTYTSLRNRYPDARIIAATGCCGVVLSVEEQPARVIEEQRQEHRLPVSCSNHGYTVLAEALTPQAAVLAINGARPAVSSTVQELLGQLHPSIVLTPPSALPLPDDLGGYSLLACEESAAASLDGFGRDPLGGWPGDYRI</sequence>
<organism evidence="1 2">
    <name type="scientific">Pseudomonas protegens (strain DSM 19095 / LMG 27888 / CFBP 6595 / CHA0)</name>
    <dbReference type="NCBI Taxonomy" id="1124983"/>
    <lineage>
        <taxon>Bacteria</taxon>
        <taxon>Pseudomonadati</taxon>
        <taxon>Pseudomonadota</taxon>
        <taxon>Gammaproteobacteria</taxon>
        <taxon>Pseudomonadales</taxon>
        <taxon>Pseudomonadaceae</taxon>
        <taxon>Pseudomonas</taxon>
    </lineage>
</organism>
<reference evidence="2" key="1">
    <citation type="journal article" date="2014" name="Genome Announc.">
        <title>Full-genome sequence of the plant growth-promoting bacterium Pseudomonas protegens CHA0.</title>
        <authorList>
            <person name="Jousset A."/>
            <person name="Schuldes J."/>
            <person name="Keel C."/>
            <person name="Maurhofer M."/>
            <person name="Daniel R."/>
            <person name="Scheu S."/>
            <person name="Thuermer A."/>
        </authorList>
    </citation>
    <scope>NUCLEOTIDE SEQUENCE [LARGE SCALE GENOMIC DNA]</scope>
    <source>
        <strain evidence="2">DSM 19095 / LMG 27888 / CFBP 6595 / CHA0</strain>
    </source>
</reference>
<dbReference type="Proteomes" id="UP000013940">
    <property type="component" value="Chromosome"/>
</dbReference>
<proteinExistence type="predicted"/>
<evidence type="ECO:0000313" key="2">
    <source>
        <dbReference type="Proteomes" id="UP000013940"/>
    </source>
</evidence>
<dbReference type="HOGENOM" id="CLU_927078_0_0_6"/>
<dbReference type="EMBL" id="CP003190">
    <property type="protein sequence ID" value="AGL86080.1"/>
    <property type="molecule type" value="Genomic_DNA"/>
</dbReference>
<name>A0A2C9EQY8_PSEPH</name>
<accession>A0A2C9EQY8</accession>
<gene>
    <name evidence="1" type="ORF">PFLCHA0_c43210</name>
</gene>
<dbReference type="GeneID" id="57477325"/>
<dbReference type="AlphaFoldDB" id="A0A2C9EQY8"/>
<dbReference type="KEGG" id="pprc:PFLCHA0_c43210"/>
<protein>
    <submittedName>
        <fullName evidence="1">Uncharacterized protein</fullName>
    </submittedName>
</protein>
<evidence type="ECO:0000313" key="1">
    <source>
        <dbReference type="EMBL" id="AGL86080.1"/>
    </source>
</evidence>